<accession>A0A2U3EHE0</accession>
<dbReference type="AlphaFoldDB" id="A0A2U3EHE0"/>
<name>A0A2U3EHE0_PURLI</name>
<evidence type="ECO:0000256" key="1">
    <source>
        <dbReference type="SAM" id="MobiDB-lite"/>
    </source>
</evidence>
<feature type="compositionally biased region" description="Pro residues" evidence="1">
    <location>
        <begin position="879"/>
        <end position="889"/>
    </location>
</feature>
<feature type="compositionally biased region" description="Basic residues" evidence="1">
    <location>
        <begin position="893"/>
        <end position="903"/>
    </location>
</feature>
<comment type="caution">
    <text evidence="2">The sequence shown here is derived from an EMBL/GenBank/DDBJ whole genome shotgun (WGS) entry which is preliminary data.</text>
</comment>
<organism evidence="2 3">
    <name type="scientific">Purpureocillium lilacinum</name>
    <name type="common">Paecilomyces lilacinus</name>
    <dbReference type="NCBI Taxonomy" id="33203"/>
    <lineage>
        <taxon>Eukaryota</taxon>
        <taxon>Fungi</taxon>
        <taxon>Dikarya</taxon>
        <taxon>Ascomycota</taxon>
        <taxon>Pezizomycotina</taxon>
        <taxon>Sordariomycetes</taxon>
        <taxon>Hypocreomycetidae</taxon>
        <taxon>Hypocreales</taxon>
        <taxon>Ophiocordycipitaceae</taxon>
        <taxon>Purpureocillium</taxon>
    </lineage>
</organism>
<dbReference type="EMBL" id="LCWV01000004">
    <property type="protein sequence ID" value="PWI73903.1"/>
    <property type="molecule type" value="Genomic_DNA"/>
</dbReference>
<feature type="region of interest" description="Disordered" evidence="1">
    <location>
        <begin position="55"/>
        <end position="74"/>
    </location>
</feature>
<protein>
    <submittedName>
        <fullName evidence="2">Uncharacterized protein</fullName>
    </submittedName>
</protein>
<feature type="region of interest" description="Disordered" evidence="1">
    <location>
        <begin position="872"/>
        <end position="903"/>
    </location>
</feature>
<proteinExistence type="predicted"/>
<sequence length="903" mass="96701">MNARVRASMAPVGFDEDGSRQSCVRPQPQPQPGQPGQPSLPRVGKGREALGNDWHQSLQFGRSNVPTRGSPVRSVTGKARPACMHQVPAPWLLLGCARLARHRAFSFFGRPKTPTSASAQSTTACAQAWGRAGPPQRTGTGPARIPLSGSRLARAHEDEVQEAQEALVPTRQCGMSRRLNQAMRFGAHIRHASYNSFCDPDVGSTRVRAAKVAPLQPQTQAYSDLLPAMIAQDKLATQARAAGAATSGGASRSLTLCVKAPPSSSGRLGTPNFAQGTVQAGAVGCGAPVDEALNERPASYPVLWACKWLLAALGVRPPAPRDSAQVPNGTWYPRGLLPRIRFETGKRSPSIRLVRAFPMPDEPVVVIREVLALDGCLSALPCCICSPRLVRFCFSTAIHPSKRKPSPDGRTLSDHGSRQCHGRRPLSAAVHAVHSQSALQLIFAFDPSNAPVFTHLGRRRRSQPRALPTSSLACQRMATKPCMLVSPDAVPPCVWLATLHRHRLVYPSAPWRATWPAAAGGGVVRYLLAPGHSGPTSLHREAQLGLTEHGVLYLAAGRPTEEGVPRVPSQIRVPPSQRRQGLHPLPGPGPKRCDATRCDPGIVRGGVSARFGRQRGWPFTAETLPPSMAAEDLARTICSSWLHWLLWHRSGQVQRCHQTLAPTHFLPATSWSAGPGQHGGTDLSLLAANVAAGIDVCAPTADTTVHVFRFKLSRPQNPPLPAPKDHGQHWGRHHRPGAPNGLPLLQLGSRAGQAAGRRDCAIQAGAVPIVDAQSGNGARQAGGSRWVWADTRCVAPCPRQTRDAKGFIDLTASHTNACSSPPCPRATNMQAEHAHGNQQAGAFARRPLALHMDAATSVITLEIERIPLQRRPGTARLLPTPPPPPPPLSVPLHQRHKVHLPGG</sequence>
<dbReference type="Proteomes" id="UP000245956">
    <property type="component" value="Unassembled WGS sequence"/>
</dbReference>
<evidence type="ECO:0000313" key="3">
    <source>
        <dbReference type="Proteomes" id="UP000245956"/>
    </source>
</evidence>
<feature type="compositionally biased region" description="Basic and acidic residues" evidence="1">
    <location>
        <begin position="405"/>
        <end position="417"/>
    </location>
</feature>
<gene>
    <name evidence="2" type="ORF">PCL_09179</name>
</gene>
<evidence type="ECO:0000313" key="2">
    <source>
        <dbReference type="EMBL" id="PWI73903.1"/>
    </source>
</evidence>
<feature type="region of interest" description="Disordered" evidence="1">
    <location>
        <begin position="715"/>
        <end position="734"/>
    </location>
</feature>
<feature type="compositionally biased region" description="Polar residues" evidence="1">
    <location>
        <begin position="55"/>
        <end position="67"/>
    </location>
</feature>
<feature type="region of interest" description="Disordered" evidence="1">
    <location>
        <begin position="561"/>
        <end position="599"/>
    </location>
</feature>
<feature type="region of interest" description="Disordered" evidence="1">
    <location>
        <begin position="1"/>
        <end position="48"/>
    </location>
</feature>
<feature type="region of interest" description="Disordered" evidence="1">
    <location>
        <begin position="400"/>
        <end position="421"/>
    </location>
</feature>
<reference evidence="2 3" key="1">
    <citation type="journal article" date="2016" name="Front. Microbiol.">
        <title>Genome and transcriptome sequences reveal the specific parasitism of the nematophagous Purpureocillium lilacinum 36-1.</title>
        <authorList>
            <person name="Xie J."/>
            <person name="Li S."/>
            <person name="Mo C."/>
            <person name="Xiao X."/>
            <person name="Peng D."/>
            <person name="Wang G."/>
            <person name="Xiao Y."/>
        </authorList>
    </citation>
    <scope>NUCLEOTIDE SEQUENCE [LARGE SCALE GENOMIC DNA]</scope>
    <source>
        <strain evidence="2 3">36-1</strain>
    </source>
</reference>